<keyword evidence="3 7" id="KW-0812">Transmembrane</keyword>
<dbReference type="STRING" id="436017.A4RUY5"/>
<keyword evidence="5 7" id="KW-0472">Membrane</keyword>
<evidence type="ECO:0000256" key="7">
    <source>
        <dbReference type="SAM" id="Phobius"/>
    </source>
</evidence>
<dbReference type="eggNOG" id="ENOG502SEF3">
    <property type="taxonomic scope" value="Eukaryota"/>
</dbReference>
<protein>
    <submittedName>
        <fullName evidence="8">Uncharacterized protein</fullName>
    </submittedName>
</protein>
<accession>A4RUY5</accession>
<dbReference type="GO" id="GO:0005044">
    <property type="term" value="F:scavenger receptor activity"/>
    <property type="evidence" value="ECO:0007669"/>
    <property type="project" value="TreeGrafter"/>
</dbReference>
<dbReference type="EMBL" id="CP000583">
    <property type="protein sequence ID" value="ABO95336.1"/>
    <property type="molecule type" value="Genomic_DNA"/>
</dbReference>
<gene>
    <name evidence="8" type="ORF">OSTLU_30787</name>
</gene>
<evidence type="ECO:0000256" key="5">
    <source>
        <dbReference type="ARBA" id="ARBA00023136"/>
    </source>
</evidence>
<dbReference type="Gramene" id="ABO95336">
    <property type="protein sequence ID" value="ABO95336"/>
    <property type="gene ID" value="OSTLU_30787"/>
</dbReference>
<comment type="similarity">
    <text evidence="2">Belongs to the CD36 family.</text>
</comment>
<keyword evidence="4 7" id="KW-1133">Transmembrane helix</keyword>
<dbReference type="AlphaFoldDB" id="A4RUY5"/>
<sequence>MVKTAGSEANILYTAIPQTLSGLVGGITQLFGAMANDPTLGAAFPNLVAAALGGPTALQALAVEQIFTASPLGGLSVTQLAALGVPAAFLTGFPSVPEYASWAATQASQPVSVVAISSPTSSALYQAVVGDSTGMTAVGMLTMDTTTLAATFTISALHAQLWKGYLTHISSTYGANAFQASLGPALGPQSSGMLIKRTVREWIFGYEDPVVSAQYAANDPRRLIRSVTKIRNATTIDDDHVPWSVNDTSTWAYVYGSTPYRIATGVNSPENATNVLRRSDGAAGPITYPHTSHVENVVGKTIASGQYHAIKIHGSSVDVVAWADFGMGLDLKRSLTLRHQQGKTVKKNSKVSVETYAIAHEEFLACPVDQTACGRNTEFHGTFNVSGFELIPSVYTLPHGHRADPRVFGGYIDPTSSSSPFAPNATIHDIEIMIYERSGNTVGMRVPIQQNFKIDPTDTFYTTLWSGASSGDEALVPISWTSLEYDMDEAFYDEIKETIDFIEILVAVWRYVSPIVSLCLILVSGVTLYVRRALDRRLIDGDRYAVEAVQNNSRAMQSFSDKNLVSALKKKNSELDPNQTDAAPASATKVAFAV</sequence>
<evidence type="ECO:0000256" key="3">
    <source>
        <dbReference type="ARBA" id="ARBA00022692"/>
    </source>
</evidence>
<evidence type="ECO:0000313" key="9">
    <source>
        <dbReference type="Proteomes" id="UP000001568"/>
    </source>
</evidence>
<dbReference type="HOGENOM" id="CLU_459601_0_0_1"/>
<evidence type="ECO:0000313" key="8">
    <source>
        <dbReference type="EMBL" id="ABO95336.1"/>
    </source>
</evidence>
<dbReference type="OMA" id="CENEVEW"/>
<dbReference type="PANTHER" id="PTHR11923">
    <property type="entry name" value="SCAVENGER RECEPTOR CLASS B TYPE-1 SR-B1"/>
    <property type="match status" value="1"/>
</dbReference>
<proteinExistence type="inferred from homology"/>
<keyword evidence="9" id="KW-1185">Reference proteome</keyword>
<organism evidence="8 9">
    <name type="scientific">Ostreococcus lucimarinus (strain CCE9901)</name>
    <dbReference type="NCBI Taxonomy" id="436017"/>
    <lineage>
        <taxon>Eukaryota</taxon>
        <taxon>Viridiplantae</taxon>
        <taxon>Chlorophyta</taxon>
        <taxon>Mamiellophyceae</taxon>
        <taxon>Mamiellales</taxon>
        <taxon>Bathycoccaceae</taxon>
        <taxon>Ostreococcus</taxon>
    </lineage>
</organism>
<keyword evidence="6" id="KW-0325">Glycoprotein</keyword>
<dbReference type="GO" id="GO:0005737">
    <property type="term" value="C:cytoplasm"/>
    <property type="evidence" value="ECO:0007669"/>
    <property type="project" value="TreeGrafter"/>
</dbReference>
<dbReference type="InterPro" id="IPR002159">
    <property type="entry name" value="CD36_fam"/>
</dbReference>
<name>A4RUY5_OSTLU</name>
<dbReference type="Pfam" id="PF01130">
    <property type="entry name" value="CD36"/>
    <property type="match status" value="1"/>
</dbReference>
<evidence type="ECO:0000256" key="4">
    <source>
        <dbReference type="ARBA" id="ARBA00022989"/>
    </source>
</evidence>
<evidence type="ECO:0000256" key="1">
    <source>
        <dbReference type="ARBA" id="ARBA00004370"/>
    </source>
</evidence>
<dbReference type="GeneID" id="5000663"/>
<dbReference type="PANTHER" id="PTHR11923:SF51">
    <property type="entry name" value="LYSOSOME MEMBRANE PROTEIN 2"/>
    <property type="match status" value="1"/>
</dbReference>
<dbReference type="OrthoDB" id="18585at2759"/>
<dbReference type="GO" id="GO:0016020">
    <property type="term" value="C:membrane"/>
    <property type="evidence" value="ECO:0007669"/>
    <property type="project" value="UniProtKB-SubCell"/>
</dbReference>
<dbReference type="RefSeq" id="XP_001417043.1">
    <property type="nucleotide sequence ID" value="XM_001417006.1"/>
</dbReference>
<evidence type="ECO:0000256" key="6">
    <source>
        <dbReference type="ARBA" id="ARBA00023180"/>
    </source>
</evidence>
<reference evidence="8 9" key="1">
    <citation type="journal article" date="2007" name="Proc. Natl. Acad. Sci. U.S.A.">
        <title>The tiny eukaryote Ostreococcus provides genomic insights into the paradox of plankton speciation.</title>
        <authorList>
            <person name="Palenik B."/>
            <person name="Grimwood J."/>
            <person name="Aerts A."/>
            <person name="Rouze P."/>
            <person name="Salamov A."/>
            <person name="Putnam N."/>
            <person name="Dupont C."/>
            <person name="Jorgensen R."/>
            <person name="Derelle E."/>
            <person name="Rombauts S."/>
            <person name="Zhou K."/>
            <person name="Otillar R."/>
            <person name="Merchant S.S."/>
            <person name="Podell S."/>
            <person name="Gaasterland T."/>
            <person name="Napoli C."/>
            <person name="Gendler K."/>
            <person name="Manuell A."/>
            <person name="Tai V."/>
            <person name="Vallon O."/>
            <person name="Piganeau G."/>
            <person name="Jancek S."/>
            <person name="Heijde M."/>
            <person name="Jabbari K."/>
            <person name="Bowler C."/>
            <person name="Lohr M."/>
            <person name="Robbens S."/>
            <person name="Werner G."/>
            <person name="Dubchak I."/>
            <person name="Pazour G.J."/>
            <person name="Ren Q."/>
            <person name="Paulsen I."/>
            <person name="Delwiche C."/>
            <person name="Schmutz J."/>
            <person name="Rokhsar D."/>
            <person name="Van de Peer Y."/>
            <person name="Moreau H."/>
            <person name="Grigoriev I.V."/>
        </authorList>
    </citation>
    <scope>NUCLEOTIDE SEQUENCE [LARGE SCALE GENOMIC DNA]</scope>
    <source>
        <strain evidence="8 9">CCE9901</strain>
    </source>
</reference>
<dbReference type="KEGG" id="olu:OSTLU_30787"/>
<dbReference type="Proteomes" id="UP000001568">
    <property type="component" value="Chromosome 3"/>
</dbReference>
<feature type="transmembrane region" description="Helical" evidence="7">
    <location>
        <begin position="508"/>
        <end position="530"/>
    </location>
</feature>
<comment type="subcellular location">
    <subcellularLocation>
        <location evidence="1">Membrane</location>
    </subcellularLocation>
</comment>
<evidence type="ECO:0000256" key="2">
    <source>
        <dbReference type="ARBA" id="ARBA00010532"/>
    </source>
</evidence>